<evidence type="ECO:0000256" key="1">
    <source>
        <dbReference type="SAM" id="MobiDB-lite"/>
    </source>
</evidence>
<dbReference type="PROSITE" id="PS50206">
    <property type="entry name" value="RHODANESE_3"/>
    <property type="match status" value="1"/>
</dbReference>
<evidence type="ECO:0000259" key="2">
    <source>
        <dbReference type="PROSITE" id="PS50206"/>
    </source>
</evidence>
<dbReference type="SUPFAM" id="SSF69572">
    <property type="entry name" value="Activating enzymes of the ubiquitin-like proteins"/>
    <property type="match status" value="1"/>
</dbReference>
<accession>A0ABR3Q2K1</accession>
<dbReference type="PANTHER" id="PTHR10953:SF102">
    <property type="entry name" value="ADENYLYLTRANSFERASE AND SULFURTRANSFERASE MOCS3"/>
    <property type="match status" value="1"/>
</dbReference>
<proteinExistence type="predicted"/>
<evidence type="ECO:0000313" key="3">
    <source>
        <dbReference type="EMBL" id="KAL1408956.1"/>
    </source>
</evidence>
<dbReference type="InterPro" id="IPR036873">
    <property type="entry name" value="Rhodanese-like_dom_sf"/>
</dbReference>
<evidence type="ECO:0000313" key="4">
    <source>
        <dbReference type="Proteomes" id="UP001565368"/>
    </source>
</evidence>
<gene>
    <name evidence="3" type="ORF">Q8F55_005770</name>
</gene>
<name>A0ABR3Q2K1_9TREE</name>
<comment type="caution">
    <text evidence="3">The sequence shown here is derived from an EMBL/GenBank/DDBJ whole genome shotgun (WGS) entry which is preliminary data.</text>
</comment>
<dbReference type="InterPro" id="IPR035985">
    <property type="entry name" value="Ubiquitin-activating_enz"/>
</dbReference>
<organism evidence="3 4">
    <name type="scientific">Vanrija albida</name>
    <dbReference type="NCBI Taxonomy" id="181172"/>
    <lineage>
        <taxon>Eukaryota</taxon>
        <taxon>Fungi</taxon>
        <taxon>Dikarya</taxon>
        <taxon>Basidiomycota</taxon>
        <taxon>Agaricomycotina</taxon>
        <taxon>Tremellomycetes</taxon>
        <taxon>Trichosporonales</taxon>
        <taxon>Trichosporonaceae</taxon>
        <taxon>Vanrija</taxon>
    </lineage>
</organism>
<dbReference type="InterPro" id="IPR000594">
    <property type="entry name" value="ThiF_NAD_FAD-bd"/>
</dbReference>
<dbReference type="Proteomes" id="UP001565368">
    <property type="component" value="Unassembled WGS sequence"/>
</dbReference>
<dbReference type="SUPFAM" id="SSF52821">
    <property type="entry name" value="Rhodanese/Cell cycle control phosphatase"/>
    <property type="match status" value="1"/>
</dbReference>
<sequence>MSAPPPDASADPDDYPLTLDEYARYGRQMMMPEWGLPGQLALKQARVAVIGAGGLGCPLLQYLAAAGVGHISIFDHDTVAASNLHRQVLHTTERVGMNKALSACVALAALNPHVQLAPRPEPVLPSTALSQLAGHDIVVDCTDRPFTRYLANDAAVRLGLPLVSGAAIASAGQWAVYGGVRGGGDGTAARRACYRCLWPRVVGDPGSCADNGVWGPVVGLVGTAMASEVIKLVVGRGDDQPLLHLLHLGGAPLVRSVKMRGPSVKCIACGPDASITDDLDAVGYDAFCGAGPVQDEATGLVAGGAGERIGVKVGEADAVADAARTSRRCSRRPTPTSCSSTHDHQPSSASAHYLTRRVCPPPPPPLTPDIPLQTILATPDSVPAAPDVLFICRRGNDSQIAAARLRTVRPDAHVRDVRGGLTAWSRDVDPKFPVY</sequence>
<reference evidence="3 4" key="1">
    <citation type="submission" date="2023-08" db="EMBL/GenBank/DDBJ databases">
        <title>Annotated Genome Sequence of Vanrija albida AlHP1.</title>
        <authorList>
            <person name="Herzog R."/>
        </authorList>
    </citation>
    <scope>NUCLEOTIDE SEQUENCE [LARGE SCALE GENOMIC DNA]</scope>
    <source>
        <strain evidence="3 4">AlHP1</strain>
    </source>
</reference>
<protein>
    <recommendedName>
        <fullName evidence="2">Rhodanese domain-containing protein</fullName>
    </recommendedName>
</protein>
<dbReference type="CDD" id="cd00757">
    <property type="entry name" value="ThiF_MoeB_HesA_family"/>
    <property type="match status" value="1"/>
</dbReference>
<dbReference type="GeneID" id="95986813"/>
<dbReference type="Gene3D" id="3.40.250.10">
    <property type="entry name" value="Rhodanese-like domain"/>
    <property type="match status" value="1"/>
</dbReference>
<dbReference type="RefSeq" id="XP_069208900.1">
    <property type="nucleotide sequence ID" value="XM_069354258.1"/>
</dbReference>
<dbReference type="Gene3D" id="3.40.50.720">
    <property type="entry name" value="NAD(P)-binding Rossmann-like Domain"/>
    <property type="match status" value="1"/>
</dbReference>
<feature type="domain" description="Rhodanese" evidence="2">
    <location>
        <begin position="370"/>
        <end position="433"/>
    </location>
</feature>
<dbReference type="InterPro" id="IPR001763">
    <property type="entry name" value="Rhodanese-like_dom"/>
</dbReference>
<dbReference type="Pfam" id="PF00899">
    <property type="entry name" value="ThiF"/>
    <property type="match status" value="1"/>
</dbReference>
<keyword evidence="4" id="KW-1185">Reference proteome</keyword>
<dbReference type="EMBL" id="JBBXJM010000004">
    <property type="protein sequence ID" value="KAL1408956.1"/>
    <property type="molecule type" value="Genomic_DNA"/>
</dbReference>
<feature type="region of interest" description="Disordered" evidence="1">
    <location>
        <begin position="324"/>
        <end position="351"/>
    </location>
</feature>
<dbReference type="PANTHER" id="PTHR10953">
    <property type="entry name" value="UBIQUITIN-ACTIVATING ENZYME E1"/>
    <property type="match status" value="1"/>
</dbReference>
<dbReference type="InterPro" id="IPR045886">
    <property type="entry name" value="ThiF/MoeB/HesA"/>
</dbReference>